<dbReference type="Proteomes" id="UP001201262">
    <property type="component" value="Unassembled WGS sequence"/>
</dbReference>
<dbReference type="EMBL" id="JAJTJA010000006">
    <property type="protein sequence ID" value="KAH8697895.1"/>
    <property type="molecule type" value="Genomic_DNA"/>
</dbReference>
<reference evidence="8" key="1">
    <citation type="submission" date="2021-12" db="EMBL/GenBank/DDBJ databases">
        <title>Convergent genome expansion in fungi linked to evolution of root-endophyte symbiosis.</title>
        <authorList>
            <consortium name="DOE Joint Genome Institute"/>
            <person name="Ke Y.-H."/>
            <person name="Bonito G."/>
            <person name="Liao H.-L."/>
            <person name="Looney B."/>
            <person name="Rojas-Flechas A."/>
            <person name="Nash J."/>
            <person name="Hameed K."/>
            <person name="Schadt C."/>
            <person name="Martin F."/>
            <person name="Crous P.W."/>
            <person name="Miettinen O."/>
            <person name="Magnuson J.K."/>
            <person name="Labbe J."/>
            <person name="Jacobson D."/>
            <person name="Doktycz M.J."/>
            <person name="Veneault-Fourrey C."/>
            <person name="Kuo A."/>
            <person name="Mondo S."/>
            <person name="Calhoun S."/>
            <person name="Riley R."/>
            <person name="Ohm R."/>
            <person name="LaButti K."/>
            <person name="Andreopoulos B."/>
            <person name="Pangilinan J."/>
            <person name="Nolan M."/>
            <person name="Tritt A."/>
            <person name="Clum A."/>
            <person name="Lipzen A."/>
            <person name="Daum C."/>
            <person name="Barry K."/>
            <person name="Grigoriev I.V."/>
            <person name="Vilgalys R."/>
        </authorList>
    </citation>
    <scope>NUCLEOTIDE SEQUENCE</scope>
    <source>
        <strain evidence="8">PMI_201</strain>
    </source>
</reference>
<dbReference type="InterPro" id="IPR050857">
    <property type="entry name" value="D-2-hydroxyacid_DH"/>
</dbReference>
<dbReference type="Pfam" id="PF02826">
    <property type="entry name" value="2-Hacid_dh_C"/>
    <property type="match status" value="1"/>
</dbReference>
<protein>
    <submittedName>
        <fullName evidence="8">D-isomer specific 2-hydroxyacid dehydrogenase</fullName>
    </submittedName>
</protein>
<name>A0AAD4KRY6_9EURO</name>
<evidence type="ECO:0000256" key="2">
    <source>
        <dbReference type="ARBA" id="ARBA00022605"/>
    </source>
</evidence>
<dbReference type="SUPFAM" id="SSF51735">
    <property type="entry name" value="NAD(P)-binding Rossmann-fold domains"/>
    <property type="match status" value="1"/>
</dbReference>
<organism evidence="8 9">
    <name type="scientific">Talaromyces proteolyticus</name>
    <dbReference type="NCBI Taxonomy" id="1131652"/>
    <lineage>
        <taxon>Eukaryota</taxon>
        <taxon>Fungi</taxon>
        <taxon>Dikarya</taxon>
        <taxon>Ascomycota</taxon>
        <taxon>Pezizomycotina</taxon>
        <taxon>Eurotiomycetes</taxon>
        <taxon>Eurotiomycetidae</taxon>
        <taxon>Eurotiales</taxon>
        <taxon>Trichocomaceae</taxon>
        <taxon>Talaromyces</taxon>
        <taxon>Talaromyces sect. Bacilispori</taxon>
    </lineage>
</organism>
<dbReference type="GeneID" id="70248595"/>
<dbReference type="CDD" id="cd12173">
    <property type="entry name" value="PGDH_4"/>
    <property type="match status" value="1"/>
</dbReference>
<feature type="domain" description="D-isomer specific 2-hydroxyacid dehydrogenase catalytic" evidence="6">
    <location>
        <begin position="9"/>
        <end position="320"/>
    </location>
</feature>
<dbReference type="Pfam" id="PF00389">
    <property type="entry name" value="2-Hacid_dh"/>
    <property type="match status" value="1"/>
</dbReference>
<dbReference type="PANTHER" id="PTHR42789">
    <property type="entry name" value="D-ISOMER SPECIFIC 2-HYDROXYACID DEHYDROGENASE FAMILY PROTEIN (AFU_ORTHOLOGUE AFUA_6G10090)"/>
    <property type="match status" value="1"/>
</dbReference>
<dbReference type="FunFam" id="3.40.50.720:FF:000203">
    <property type="entry name" value="D-3-phosphoglycerate dehydrogenase (SerA)"/>
    <property type="match status" value="1"/>
</dbReference>
<dbReference type="InterPro" id="IPR006140">
    <property type="entry name" value="D-isomer_DH_NAD-bd"/>
</dbReference>
<dbReference type="PANTHER" id="PTHR42789:SF1">
    <property type="entry name" value="D-ISOMER SPECIFIC 2-HYDROXYACID DEHYDROGENASE FAMILY PROTEIN (AFU_ORTHOLOGUE AFUA_6G10090)"/>
    <property type="match status" value="1"/>
</dbReference>
<keyword evidence="3 5" id="KW-0560">Oxidoreductase</keyword>
<keyword evidence="4" id="KW-0520">NAD</keyword>
<dbReference type="GO" id="GO:0051287">
    <property type="term" value="F:NAD binding"/>
    <property type="evidence" value="ECO:0007669"/>
    <property type="project" value="InterPro"/>
</dbReference>
<dbReference type="GO" id="GO:0008652">
    <property type="term" value="P:amino acid biosynthetic process"/>
    <property type="evidence" value="ECO:0007669"/>
    <property type="project" value="UniProtKB-KW"/>
</dbReference>
<dbReference type="InterPro" id="IPR036291">
    <property type="entry name" value="NAD(P)-bd_dom_sf"/>
</dbReference>
<dbReference type="GO" id="GO:0016616">
    <property type="term" value="F:oxidoreductase activity, acting on the CH-OH group of donors, NAD or NADP as acceptor"/>
    <property type="evidence" value="ECO:0007669"/>
    <property type="project" value="InterPro"/>
</dbReference>
<evidence type="ECO:0000256" key="4">
    <source>
        <dbReference type="ARBA" id="ARBA00023027"/>
    </source>
</evidence>
<evidence type="ECO:0000313" key="9">
    <source>
        <dbReference type="Proteomes" id="UP001201262"/>
    </source>
</evidence>
<dbReference type="PROSITE" id="PS00065">
    <property type="entry name" value="D_2_HYDROXYACID_DH_1"/>
    <property type="match status" value="1"/>
</dbReference>
<evidence type="ECO:0000259" key="7">
    <source>
        <dbReference type="Pfam" id="PF02826"/>
    </source>
</evidence>
<dbReference type="RefSeq" id="XP_046072596.1">
    <property type="nucleotide sequence ID" value="XM_046218308.1"/>
</dbReference>
<evidence type="ECO:0000256" key="3">
    <source>
        <dbReference type="ARBA" id="ARBA00023002"/>
    </source>
</evidence>
<proteinExistence type="inferred from homology"/>
<dbReference type="SUPFAM" id="SSF52283">
    <property type="entry name" value="Formate/glycerate dehydrogenase catalytic domain-like"/>
    <property type="match status" value="1"/>
</dbReference>
<keyword evidence="9" id="KW-1185">Reference proteome</keyword>
<evidence type="ECO:0000259" key="6">
    <source>
        <dbReference type="Pfam" id="PF00389"/>
    </source>
</evidence>
<evidence type="ECO:0000256" key="5">
    <source>
        <dbReference type="RuleBase" id="RU003719"/>
    </source>
</evidence>
<dbReference type="Gene3D" id="3.40.50.720">
    <property type="entry name" value="NAD(P)-binding Rossmann-like Domain"/>
    <property type="match status" value="2"/>
</dbReference>
<dbReference type="InterPro" id="IPR029752">
    <property type="entry name" value="D-isomer_DH_CS1"/>
</dbReference>
<evidence type="ECO:0000256" key="1">
    <source>
        <dbReference type="ARBA" id="ARBA00005854"/>
    </source>
</evidence>
<dbReference type="PROSITE" id="PS00670">
    <property type="entry name" value="D_2_HYDROXYACID_DH_2"/>
    <property type="match status" value="1"/>
</dbReference>
<keyword evidence="2" id="KW-0028">Amino-acid biosynthesis</keyword>
<sequence>MAKLYVLDPYHPDALSKLLSTPNLTTILPNDPAKQQWKDDAVAIMLRSETRLTEADIAAAKNLKFILKQGVGVDNIDLDAAKKYGIQVFNTPALNSEAVAELSIALALAVARRVTEIDRRIRAGEKIVRSKMLGRSLFRKAIGIVGMGNIGRVVAKKWIGAMEGNVIAYDPYAPEDAWKNNSDTIAHTRVYQVEELLSASDVVSLHVPLTSSTRGLIGSEQLKIMKKEAILLNCARGGVVDEKALLEALKTGEIGGVALDASDVEPPTVEVYGEGLLSCDNVIMTPHIGASTMENQSASGIAVVDTLLKVLGGEEVPNRLV</sequence>
<gene>
    <name evidence="8" type="ORF">BGW36DRAFT_397511</name>
</gene>
<comment type="caution">
    <text evidence="8">The sequence shown here is derived from an EMBL/GenBank/DDBJ whole genome shotgun (WGS) entry which is preliminary data.</text>
</comment>
<dbReference type="InterPro" id="IPR006139">
    <property type="entry name" value="D-isomer_2_OHA_DH_cat_dom"/>
</dbReference>
<dbReference type="AlphaFoldDB" id="A0AAD4KRY6"/>
<evidence type="ECO:0000313" key="8">
    <source>
        <dbReference type="EMBL" id="KAH8697895.1"/>
    </source>
</evidence>
<feature type="domain" description="D-isomer specific 2-hydroxyacid dehydrogenase NAD-binding" evidence="7">
    <location>
        <begin position="104"/>
        <end position="289"/>
    </location>
</feature>
<comment type="similarity">
    <text evidence="1 5">Belongs to the D-isomer specific 2-hydroxyacid dehydrogenase family.</text>
</comment>
<accession>A0AAD4KRY6</accession>
<dbReference type="InterPro" id="IPR029753">
    <property type="entry name" value="D-isomer_DH_CS"/>
</dbReference>